<sequence>MQDEWDIAMAEPTDYGTLNYQAKN</sequence>
<dbReference type="VEuPathDB" id="FungiDB:EYZ11_007874"/>
<protein>
    <submittedName>
        <fullName evidence="1">Uncharacterized protein</fullName>
    </submittedName>
</protein>
<gene>
    <name evidence="1" type="ORF">EYZ11_007874</name>
</gene>
<proteinExistence type="predicted"/>
<keyword evidence="2" id="KW-1185">Reference proteome</keyword>
<dbReference type="EMBL" id="SOSA01000318">
    <property type="protein sequence ID" value="THC92644.1"/>
    <property type="molecule type" value="Genomic_DNA"/>
</dbReference>
<evidence type="ECO:0000313" key="1">
    <source>
        <dbReference type="EMBL" id="THC92644.1"/>
    </source>
</evidence>
<comment type="caution">
    <text evidence="1">The sequence shown here is derived from an EMBL/GenBank/DDBJ whole genome shotgun (WGS) entry which is preliminary data.</text>
</comment>
<dbReference type="Proteomes" id="UP000308092">
    <property type="component" value="Unassembled WGS sequence"/>
</dbReference>
<dbReference type="AlphaFoldDB" id="A0A4V6RQS1"/>
<accession>A0A4V6RQS1</accession>
<organism evidence="1 2">
    <name type="scientific">Aspergillus tanneri</name>
    <dbReference type="NCBI Taxonomy" id="1220188"/>
    <lineage>
        <taxon>Eukaryota</taxon>
        <taxon>Fungi</taxon>
        <taxon>Dikarya</taxon>
        <taxon>Ascomycota</taxon>
        <taxon>Pezizomycotina</taxon>
        <taxon>Eurotiomycetes</taxon>
        <taxon>Eurotiomycetidae</taxon>
        <taxon>Eurotiales</taxon>
        <taxon>Aspergillaceae</taxon>
        <taxon>Aspergillus</taxon>
        <taxon>Aspergillus subgen. Circumdati</taxon>
    </lineage>
</organism>
<reference evidence="1 2" key="1">
    <citation type="submission" date="2019-03" db="EMBL/GenBank/DDBJ databases">
        <title>The genome sequence of a newly discovered highly antifungal drug resistant Aspergillus species, Aspergillus tanneri NIH 1004.</title>
        <authorList>
            <person name="Mounaud S."/>
            <person name="Singh I."/>
            <person name="Joardar V."/>
            <person name="Pakala S."/>
            <person name="Pakala S."/>
            <person name="Venepally P."/>
            <person name="Hoover J."/>
            <person name="Nierman W."/>
            <person name="Chung J."/>
            <person name="Losada L."/>
        </authorList>
    </citation>
    <scope>NUCLEOTIDE SEQUENCE [LARGE SCALE GENOMIC DNA]</scope>
    <source>
        <strain evidence="1 2">NIH1004</strain>
    </source>
</reference>
<name>A0A4V6RQS1_9EURO</name>
<evidence type="ECO:0000313" key="2">
    <source>
        <dbReference type="Proteomes" id="UP000308092"/>
    </source>
</evidence>